<accession>A0A014NLW2</accession>
<keyword evidence="1" id="KW-1133">Transmembrane helix</keyword>
<evidence type="ECO:0008006" key="4">
    <source>
        <dbReference type="Google" id="ProtNLM"/>
    </source>
</evidence>
<reference evidence="2 3" key="1">
    <citation type="submission" date="2014-01" db="EMBL/GenBank/DDBJ databases">
        <title>Interspecies Systems Biology Uncovers Metabolites Affecting C. elegans Gene Expression and Life History Traits.</title>
        <authorList>
            <person name="Watson E."/>
            <person name="Macneil L.T."/>
            <person name="Ritter A.D."/>
            <person name="Yilmaz L.S."/>
            <person name="Rosebrock A.P."/>
            <person name="Caudy A.A."/>
            <person name="Walhout A.J."/>
        </authorList>
    </citation>
    <scope>NUCLEOTIDE SEQUENCE [LARGE SCALE GENOMIC DNA]</scope>
    <source>
        <strain evidence="2 3">DA1877</strain>
    </source>
</reference>
<dbReference type="PATRIC" id="fig|1457173.3.peg.1515"/>
<dbReference type="RefSeq" id="WP_051519435.1">
    <property type="nucleotide sequence ID" value="NZ_JBOK01000007.1"/>
</dbReference>
<dbReference type="STRING" id="225991.MA05_08025"/>
<name>A0A014NLW2_9BURK</name>
<evidence type="ECO:0000313" key="3">
    <source>
        <dbReference type="Proteomes" id="UP000020766"/>
    </source>
</evidence>
<protein>
    <recommendedName>
        <fullName evidence="4">Transmembrane protein</fullName>
    </recommendedName>
</protein>
<keyword evidence="1" id="KW-0812">Transmembrane</keyword>
<evidence type="ECO:0000256" key="1">
    <source>
        <dbReference type="SAM" id="Phobius"/>
    </source>
</evidence>
<sequence length="101" mass="11218">MWTRRWMWIGWPAFVAAGVMEMLVFAAFDPHDMLWMGQAVELSRTAIYTLAFFAFWAVFAVAGWMTMVLALPSAAVNAQAQAPSTGLGDPERLQACYPNNA</sequence>
<feature type="transmembrane region" description="Helical" evidence="1">
    <location>
        <begin position="50"/>
        <end position="71"/>
    </location>
</feature>
<dbReference type="EMBL" id="JBOK01000007">
    <property type="protein sequence ID" value="EXU80473.1"/>
    <property type="molecule type" value="Genomic_DNA"/>
</dbReference>
<dbReference type="AlphaFoldDB" id="A0A014NLW2"/>
<proteinExistence type="predicted"/>
<comment type="caution">
    <text evidence="2">The sequence shown here is derived from an EMBL/GenBank/DDBJ whole genome shotgun (WGS) entry which is preliminary data.</text>
</comment>
<evidence type="ECO:0000313" key="2">
    <source>
        <dbReference type="EMBL" id="EXU80473.1"/>
    </source>
</evidence>
<keyword evidence="1" id="KW-0472">Membrane</keyword>
<gene>
    <name evidence="2" type="ORF">AX13_16310</name>
</gene>
<keyword evidence="3" id="KW-1185">Reference proteome</keyword>
<dbReference type="Proteomes" id="UP000020766">
    <property type="component" value="Unassembled WGS sequence"/>
</dbReference>
<organism evidence="2 3">
    <name type="scientific">Comamonas aquatica DA1877</name>
    <dbReference type="NCBI Taxonomy" id="1457173"/>
    <lineage>
        <taxon>Bacteria</taxon>
        <taxon>Pseudomonadati</taxon>
        <taxon>Pseudomonadota</taxon>
        <taxon>Betaproteobacteria</taxon>
        <taxon>Burkholderiales</taxon>
        <taxon>Comamonadaceae</taxon>
        <taxon>Comamonas</taxon>
    </lineage>
</organism>